<keyword evidence="1" id="KW-0175">Coiled coil</keyword>
<dbReference type="RefSeq" id="XP_016208998.1">
    <property type="nucleotide sequence ID" value="XM_016363162.1"/>
</dbReference>
<feature type="region of interest" description="Disordered" evidence="2">
    <location>
        <begin position="370"/>
        <end position="469"/>
    </location>
</feature>
<name>A0A0D2AJL8_9PEZI</name>
<dbReference type="STRING" id="253628.A0A0D2AJL8"/>
<evidence type="ECO:0000256" key="1">
    <source>
        <dbReference type="SAM" id="Coils"/>
    </source>
</evidence>
<evidence type="ECO:0000313" key="4">
    <source>
        <dbReference type="EMBL" id="KIV99128.1"/>
    </source>
</evidence>
<feature type="coiled-coil region" evidence="1">
    <location>
        <begin position="117"/>
        <end position="176"/>
    </location>
</feature>
<dbReference type="VEuPathDB" id="FungiDB:PV09_09160"/>
<dbReference type="AlphaFoldDB" id="A0A0D2AJL8"/>
<dbReference type="Proteomes" id="UP000053259">
    <property type="component" value="Unassembled WGS sequence"/>
</dbReference>
<dbReference type="EMBL" id="KN847584">
    <property type="protein sequence ID" value="KIV99128.1"/>
    <property type="molecule type" value="Genomic_DNA"/>
</dbReference>
<dbReference type="HOGENOM" id="CLU_031644_0_0_1"/>
<feature type="compositionally biased region" description="Low complexity" evidence="2">
    <location>
        <begin position="387"/>
        <end position="409"/>
    </location>
</feature>
<evidence type="ECO:0000256" key="2">
    <source>
        <dbReference type="SAM" id="MobiDB-lite"/>
    </source>
</evidence>
<organism evidence="4 5">
    <name type="scientific">Verruconis gallopava</name>
    <dbReference type="NCBI Taxonomy" id="253628"/>
    <lineage>
        <taxon>Eukaryota</taxon>
        <taxon>Fungi</taxon>
        <taxon>Dikarya</taxon>
        <taxon>Ascomycota</taxon>
        <taxon>Pezizomycotina</taxon>
        <taxon>Dothideomycetes</taxon>
        <taxon>Pleosporomycetidae</taxon>
        <taxon>Venturiales</taxon>
        <taxon>Sympoventuriaceae</taxon>
        <taxon>Verruconis</taxon>
    </lineage>
</organism>
<keyword evidence="5" id="KW-1185">Reference proteome</keyword>
<proteinExistence type="predicted"/>
<gene>
    <name evidence="4" type="ORF">PV09_09160</name>
</gene>
<dbReference type="InterPro" id="IPR058602">
    <property type="entry name" value="YAG7_dimerisation_dom"/>
</dbReference>
<evidence type="ECO:0000313" key="5">
    <source>
        <dbReference type="Proteomes" id="UP000053259"/>
    </source>
</evidence>
<feature type="compositionally biased region" description="Polar residues" evidence="2">
    <location>
        <begin position="377"/>
        <end position="386"/>
    </location>
</feature>
<evidence type="ECO:0000259" key="3">
    <source>
        <dbReference type="Pfam" id="PF26434"/>
    </source>
</evidence>
<protein>
    <recommendedName>
        <fullName evidence="3">YAG7-like dimerisation domain-containing protein</fullName>
    </recommendedName>
</protein>
<feature type="region of interest" description="Disordered" evidence="2">
    <location>
        <begin position="343"/>
        <end position="362"/>
    </location>
</feature>
<accession>A0A0D2AJL8</accession>
<reference evidence="4 5" key="1">
    <citation type="submission" date="2015-01" db="EMBL/GenBank/DDBJ databases">
        <title>The Genome Sequence of Ochroconis gallopava CBS43764.</title>
        <authorList>
            <consortium name="The Broad Institute Genomics Platform"/>
            <person name="Cuomo C."/>
            <person name="de Hoog S."/>
            <person name="Gorbushina A."/>
            <person name="Stielow B."/>
            <person name="Teixiera M."/>
            <person name="Abouelleil A."/>
            <person name="Chapman S.B."/>
            <person name="Priest M."/>
            <person name="Young S.K."/>
            <person name="Wortman J."/>
            <person name="Nusbaum C."/>
            <person name="Birren B."/>
        </authorList>
    </citation>
    <scope>NUCLEOTIDE SEQUENCE [LARGE SCALE GENOMIC DNA]</scope>
    <source>
        <strain evidence="4 5">CBS 43764</strain>
    </source>
</reference>
<dbReference type="InParanoid" id="A0A0D2AJL8"/>
<feature type="compositionally biased region" description="Basic and acidic residues" evidence="2">
    <location>
        <begin position="445"/>
        <end position="454"/>
    </location>
</feature>
<dbReference type="Pfam" id="PF26434">
    <property type="entry name" value="YAG7_C"/>
    <property type="match status" value="1"/>
</dbReference>
<feature type="compositionally biased region" description="Gly residues" evidence="2">
    <location>
        <begin position="435"/>
        <end position="444"/>
    </location>
</feature>
<feature type="region of interest" description="Disordered" evidence="2">
    <location>
        <begin position="1"/>
        <end position="60"/>
    </location>
</feature>
<feature type="domain" description="YAG7-like dimerisation" evidence="3">
    <location>
        <begin position="177"/>
        <end position="258"/>
    </location>
</feature>
<dbReference type="OrthoDB" id="5399559at2759"/>
<sequence length="469" mass="50342">MASLANKILPSVVTGAESKSAHKKKAKAATDATSSTPDGDRSGSVAGLDSDLKTEGASGAENPYIRDLQKRIRNINKKLTATSKLDTILSENPGKSLDELVAARIINPDQKAQALKKPSLQAELVAVEDQLVRAKEMEAQHQDALNRERELLKSQHTKELQEMKQATEARVKLEAEQAFKIKLLTFGRFLKAAAARRSEGEEELDLDGRAFEGVLSNVYTGDVSAVEAIEKLINGVNEKIRDYIGEMDVTYARIKELTLKEVPVEDEDPWSAKAEVPVDSLAATTCITSDDALPYSADPTISNAALTKMGDAKTIPNGQSAEIDVQTITPATGDIGKNAGNVAAEEQWDAKPAGESSAGMEDSYEIVPRPTDEVENKQTTPTAPASTQSWAEEAHAAANNGQAASTNGNDGFHEVTHRGPRQHRGWGPGDRGRGRGSGRGNFRGRGGERADFRGRGRGAPRGALRDRGD</sequence>
<dbReference type="GeneID" id="27317133"/>